<organism evidence="2 3">
    <name type="scientific">Arsenicibacter rosenii</name>
    <dbReference type="NCBI Taxonomy" id="1750698"/>
    <lineage>
        <taxon>Bacteria</taxon>
        <taxon>Pseudomonadati</taxon>
        <taxon>Bacteroidota</taxon>
        <taxon>Cytophagia</taxon>
        <taxon>Cytophagales</taxon>
        <taxon>Spirosomataceae</taxon>
        <taxon>Arsenicibacter</taxon>
    </lineage>
</organism>
<sequence length="316" mass="34941">MNKLVTLIITGFVCWSCHSSDQESFSLSPTITIFSEKPADLTAPAANPPKQLPEGMVYVPGGYVLVGSEDGLEQEKPTFWALLKPFLMDQHEVTVGEFRQFIKATGYKTQAEQFGDAGVLSDSTKEWTLVPGATWEFPQGPKAGKATDNLPVTQVSWNDATAYAKWAGKRLPHEIEWEHAARNGRNDRTLYPFGDELAPGGKALANTWNGTFPNFDQVTDGFHHASPVGYYGKTPLGLTDMAGNVWEWCANWKISYQDLLTKTEPKAGPETERAQRGGSYLCEPSWCHGYRVSGRSGSTPETSLMHLGFRCVQDLR</sequence>
<dbReference type="InterPro" id="IPR005532">
    <property type="entry name" value="SUMF_dom"/>
</dbReference>
<dbReference type="OrthoDB" id="1491336at2"/>
<dbReference type="EMBL" id="MORL01000001">
    <property type="protein sequence ID" value="OIN61126.1"/>
    <property type="molecule type" value="Genomic_DNA"/>
</dbReference>
<dbReference type="Gene3D" id="3.90.1580.10">
    <property type="entry name" value="paralog of FGE (formylglycine-generating enzyme)"/>
    <property type="match status" value="1"/>
</dbReference>
<dbReference type="InterPro" id="IPR016187">
    <property type="entry name" value="CTDL_fold"/>
</dbReference>
<evidence type="ECO:0000313" key="2">
    <source>
        <dbReference type="EMBL" id="OIN61126.1"/>
    </source>
</evidence>
<proteinExistence type="predicted"/>
<accession>A0A1S2VS62</accession>
<dbReference type="InterPro" id="IPR042095">
    <property type="entry name" value="SUMF_sf"/>
</dbReference>
<dbReference type="PANTHER" id="PTHR23150">
    <property type="entry name" value="SULFATASE MODIFYING FACTOR 1, 2"/>
    <property type="match status" value="1"/>
</dbReference>
<dbReference type="SUPFAM" id="SSF56436">
    <property type="entry name" value="C-type lectin-like"/>
    <property type="match status" value="1"/>
</dbReference>
<dbReference type="InterPro" id="IPR051043">
    <property type="entry name" value="Sulfatase_Mod_Factor_Kinase"/>
</dbReference>
<dbReference type="PANTHER" id="PTHR23150:SF19">
    <property type="entry name" value="FORMYLGLYCINE-GENERATING ENZYME"/>
    <property type="match status" value="1"/>
</dbReference>
<evidence type="ECO:0000313" key="3">
    <source>
        <dbReference type="Proteomes" id="UP000181790"/>
    </source>
</evidence>
<dbReference type="Pfam" id="PF03781">
    <property type="entry name" value="FGE-sulfatase"/>
    <property type="match status" value="1"/>
</dbReference>
<feature type="domain" description="Sulfatase-modifying factor enzyme-like" evidence="1">
    <location>
        <begin position="54"/>
        <end position="312"/>
    </location>
</feature>
<dbReference type="Proteomes" id="UP000181790">
    <property type="component" value="Unassembled WGS sequence"/>
</dbReference>
<keyword evidence="3" id="KW-1185">Reference proteome</keyword>
<dbReference type="AlphaFoldDB" id="A0A1S2VS62"/>
<gene>
    <name evidence="2" type="ORF">BLX24_03420</name>
</gene>
<evidence type="ECO:0000259" key="1">
    <source>
        <dbReference type="Pfam" id="PF03781"/>
    </source>
</evidence>
<reference evidence="2 3" key="1">
    <citation type="submission" date="2016-10" db="EMBL/GenBank/DDBJ databases">
        <title>Arsenicibacter rosenii gen. nov., sp. nov., an efficient arsenic-methylating bacterium isolated from an arsenic-contaminated paddy soil.</title>
        <authorList>
            <person name="Huang K."/>
        </authorList>
    </citation>
    <scope>NUCLEOTIDE SEQUENCE [LARGE SCALE GENOMIC DNA]</scope>
    <source>
        <strain evidence="2 3">SM-1</strain>
    </source>
</reference>
<name>A0A1S2VS62_9BACT</name>
<protein>
    <submittedName>
        <fullName evidence="2">Sulfatase-modifying factor protein</fullName>
    </submittedName>
</protein>
<dbReference type="GO" id="GO:0120147">
    <property type="term" value="F:formylglycine-generating oxidase activity"/>
    <property type="evidence" value="ECO:0007669"/>
    <property type="project" value="TreeGrafter"/>
</dbReference>
<dbReference type="RefSeq" id="WP_071501629.1">
    <property type="nucleotide sequence ID" value="NZ_MORL01000001.1"/>
</dbReference>
<comment type="caution">
    <text evidence="2">The sequence shown here is derived from an EMBL/GenBank/DDBJ whole genome shotgun (WGS) entry which is preliminary data.</text>
</comment>